<feature type="signal peptide" evidence="2">
    <location>
        <begin position="1"/>
        <end position="22"/>
    </location>
</feature>
<feature type="chain" id="PRO_5011470359" evidence="2">
    <location>
        <begin position="23"/>
        <end position="164"/>
    </location>
</feature>
<evidence type="ECO:0000256" key="2">
    <source>
        <dbReference type="SAM" id="SignalP"/>
    </source>
</evidence>
<name>A0A1I4RFR5_9BURK</name>
<evidence type="ECO:0000256" key="1">
    <source>
        <dbReference type="SAM" id="MobiDB-lite"/>
    </source>
</evidence>
<evidence type="ECO:0000313" key="3">
    <source>
        <dbReference type="EMBL" id="SFM50886.1"/>
    </source>
</evidence>
<keyword evidence="2" id="KW-0732">Signal</keyword>
<evidence type="ECO:0000313" key="4">
    <source>
        <dbReference type="Proteomes" id="UP000199470"/>
    </source>
</evidence>
<dbReference type="RefSeq" id="WP_342742537.1">
    <property type="nucleotide sequence ID" value="NZ_FOTW01000022.1"/>
</dbReference>
<dbReference type="AlphaFoldDB" id="A0A1I4RFR5"/>
<feature type="region of interest" description="Disordered" evidence="1">
    <location>
        <begin position="113"/>
        <end position="164"/>
    </location>
</feature>
<organism evidence="3 4">
    <name type="scientific">Rugamonas rubra</name>
    <dbReference type="NCBI Taxonomy" id="758825"/>
    <lineage>
        <taxon>Bacteria</taxon>
        <taxon>Pseudomonadati</taxon>
        <taxon>Pseudomonadota</taxon>
        <taxon>Betaproteobacteria</taxon>
        <taxon>Burkholderiales</taxon>
        <taxon>Oxalobacteraceae</taxon>
        <taxon>Telluria group</taxon>
        <taxon>Rugamonas</taxon>
    </lineage>
</organism>
<proteinExistence type="predicted"/>
<keyword evidence="4" id="KW-1185">Reference proteome</keyword>
<dbReference type="STRING" id="758825.SAMN02982985_04304"/>
<feature type="compositionally biased region" description="Basic and acidic residues" evidence="1">
    <location>
        <begin position="115"/>
        <end position="144"/>
    </location>
</feature>
<protein>
    <submittedName>
        <fullName evidence="3">Uncharacterized protein</fullName>
    </submittedName>
</protein>
<sequence>MKSIKSIVVAAALLASGSAAYAQDVGVSISIGQPGFYGRIDIGDAPRPQLVYARPVIIQRPARYVESAPIYLRVPPGHAKHWSKHCRAYNACGQQVYFVQDRWYTNDYAPRYRAQHGEGRGHDGNGRDERREDRREDRRDERGNHGNGNGNDHGNGHGKGHNKD</sequence>
<gene>
    <name evidence="3" type="ORF">SAMN02982985_04304</name>
</gene>
<dbReference type="Proteomes" id="UP000199470">
    <property type="component" value="Unassembled WGS sequence"/>
</dbReference>
<reference evidence="3 4" key="1">
    <citation type="submission" date="2016-10" db="EMBL/GenBank/DDBJ databases">
        <authorList>
            <person name="de Groot N.N."/>
        </authorList>
    </citation>
    <scope>NUCLEOTIDE SEQUENCE [LARGE SCALE GENOMIC DNA]</scope>
    <source>
        <strain evidence="3 4">ATCC 43154</strain>
    </source>
</reference>
<accession>A0A1I4RFR5</accession>
<dbReference type="EMBL" id="FOTW01000022">
    <property type="protein sequence ID" value="SFM50886.1"/>
    <property type="molecule type" value="Genomic_DNA"/>
</dbReference>